<dbReference type="OrthoDB" id="59661at2759"/>
<keyword evidence="3" id="KW-1185">Reference proteome</keyword>
<name>A0A8T0HEY1_CERPU</name>
<feature type="region of interest" description="Disordered" evidence="1">
    <location>
        <begin position="434"/>
        <end position="453"/>
    </location>
</feature>
<protein>
    <submittedName>
        <fullName evidence="2">Uncharacterized protein</fullName>
    </submittedName>
</protein>
<dbReference type="AlphaFoldDB" id="A0A8T0HEY1"/>
<proteinExistence type="predicted"/>
<dbReference type="Proteomes" id="UP000822688">
    <property type="component" value="Chromosome 6"/>
</dbReference>
<organism evidence="2 3">
    <name type="scientific">Ceratodon purpureus</name>
    <name type="common">Fire moss</name>
    <name type="synonym">Dicranum purpureum</name>
    <dbReference type="NCBI Taxonomy" id="3225"/>
    <lineage>
        <taxon>Eukaryota</taxon>
        <taxon>Viridiplantae</taxon>
        <taxon>Streptophyta</taxon>
        <taxon>Embryophyta</taxon>
        <taxon>Bryophyta</taxon>
        <taxon>Bryophytina</taxon>
        <taxon>Bryopsida</taxon>
        <taxon>Dicranidae</taxon>
        <taxon>Pseudoditrichales</taxon>
        <taxon>Ditrichaceae</taxon>
        <taxon>Ceratodon</taxon>
    </lineage>
</organism>
<dbReference type="PANTHER" id="PTHR33984:SF2">
    <property type="entry name" value="OS02G0717600 PROTEIN"/>
    <property type="match status" value="1"/>
</dbReference>
<gene>
    <name evidence="2" type="ORF">KC19_6G096800</name>
</gene>
<evidence type="ECO:0000313" key="2">
    <source>
        <dbReference type="EMBL" id="KAG0569525.1"/>
    </source>
</evidence>
<comment type="caution">
    <text evidence="2">The sequence shown here is derived from an EMBL/GenBank/DDBJ whole genome shotgun (WGS) entry which is preliminary data.</text>
</comment>
<reference evidence="2 3" key="1">
    <citation type="submission" date="2020-06" db="EMBL/GenBank/DDBJ databases">
        <title>WGS assembly of Ceratodon purpureus strain R40.</title>
        <authorList>
            <person name="Carey S.B."/>
            <person name="Jenkins J."/>
            <person name="Shu S."/>
            <person name="Lovell J.T."/>
            <person name="Sreedasyam A."/>
            <person name="Maumus F."/>
            <person name="Tiley G.P."/>
            <person name="Fernandez-Pozo N."/>
            <person name="Barry K."/>
            <person name="Chen C."/>
            <person name="Wang M."/>
            <person name="Lipzen A."/>
            <person name="Daum C."/>
            <person name="Saski C.A."/>
            <person name="Payton A.C."/>
            <person name="Mcbreen J.C."/>
            <person name="Conrad R.E."/>
            <person name="Kollar L.M."/>
            <person name="Olsson S."/>
            <person name="Huttunen S."/>
            <person name="Landis J.B."/>
            <person name="Wickett N.J."/>
            <person name="Johnson M.G."/>
            <person name="Rensing S.A."/>
            <person name="Grimwood J."/>
            <person name="Schmutz J."/>
            <person name="Mcdaniel S.F."/>
        </authorList>
    </citation>
    <scope>NUCLEOTIDE SEQUENCE [LARGE SCALE GENOMIC DNA]</scope>
    <source>
        <strain evidence="2 3">R40</strain>
    </source>
</reference>
<evidence type="ECO:0000256" key="1">
    <source>
        <dbReference type="SAM" id="MobiDB-lite"/>
    </source>
</evidence>
<dbReference type="PANTHER" id="PTHR33984">
    <property type="entry name" value="OS02G0717600 PROTEIN"/>
    <property type="match status" value="1"/>
</dbReference>
<sequence length="506" mass="54790">MRDFYVRNIESEMAGGGNSPVVAIKLSGSTQAETWSEAKLLGGDVVLQVSSDTGVMLVAPFSGGKTGLMRELKKLYNASGGVKVKVKRGPSVIEVRAKVVVDESSLLKKTYVLASATDAGHVATLVDAMEQDCLVLQDKSRKLLEASKMLRDFTKKDDLLVKLSSMKLKDSYVAYPWEQKMMTFLPVSGSAMVFSLLLMPPALSPKARDVAGVEHTSARAIAWLSAAQASGVPITFVNIQTEPLFMQFADYQVPGYRQDPAVIGNTGCYRIQVTPPLLAQSLDKGPGNLYTDREAMDVDVVRAVRLWYSPAAAELAIDLKPEENESRLGVGISCTEEGFCHVSSVDPGTVADRAGLQTVYQAACAAGKLLVISRLGGEKITPWLVASSGSIRCYDTISLSNKLSLHRQTGQSIRLHVMVWEGALTANLYNSTDETASREKGIPSSGYANRTAYGNSGDRSPYYAKSQEKHYSTGMSKDSQDFDVISDSHAEPSLAGDSYLQYKYVN</sequence>
<feature type="region of interest" description="Disordered" evidence="1">
    <location>
        <begin position="458"/>
        <end position="484"/>
    </location>
</feature>
<evidence type="ECO:0000313" key="3">
    <source>
        <dbReference type="Proteomes" id="UP000822688"/>
    </source>
</evidence>
<dbReference type="EMBL" id="CM026427">
    <property type="protein sequence ID" value="KAG0569525.1"/>
    <property type="molecule type" value="Genomic_DNA"/>
</dbReference>
<accession>A0A8T0HEY1</accession>